<dbReference type="PANTHER" id="PTHR46351:SF3">
    <property type="entry name" value="WOUND-INDUCED PROTEIN WIN2"/>
    <property type="match status" value="1"/>
</dbReference>
<evidence type="ECO:0000313" key="5">
    <source>
        <dbReference type="Proteomes" id="UP000187203"/>
    </source>
</evidence>
<dbReference type="InterPro" id="IPR036908">
    <property type="entry name" value="RlpA-like_sf"/>
</dbReference>
<evidence type="ECO:0000313" key="4">
    <source>
        <dbReference type="EMBL" id="OMO96306.1"/>
    </source>
</evidence>
<evidence type="ECO:0000256" key="1">
    <source>
        <dbReference type="ARBA" id="ARBA00023157"/>
    </source>
</evidence>
<dbReference type="PRINTS" id="PR00602">
    <property type="entry name" value="BARWIN"/>
</dbReference>
<dbReference type="GO" id="GO:0004540">
    <property type="term" value="F:RNA nuclease activity"/>
    <property type="evidence" value="ECO:0007669"/>
    <property type="project" value="InterPro"/>
</dbReference>
<dbReference type="EMBL" id="AWUE01015664">
    <property type="protein sequence ID" value="OMO96306.1"/>
    <property type="molecule type" value="Genomic_DNA"/>
</dbReference>
<reference evidence="5" key="1">
    <citation type="submission" date="2013-09" db="EMBL/GenBank/DDBJ databases">
        <title>Corchorus olitorius genome sequencing.</title>
        <authorList>
            <person name="Alam M."/>
            <person name="Haque M.S."/>
            <person name="Islam M.S."/>
            <person name="Emdad E.M."/>
            <person name="Islam M.M."/>
            <person name="Ahmed B."/>
            <person name="Halim A."/>
            <person name="Hossen Q.M.M."/>
            <person name="Hossain M.Z."/>
            <person name="Ahmed R."/>
            <person name="Khan M.M."/>
            <person name="Islam R."/>
            <person name="Rashid M.M."/>
            <person name="Khan S.A."/>
            <person name="Rahman M.S."/>
            <person name="Alam M."/>
            <person name="Yahiya A.S."/>
            <person name="Khan M.S."/>
            <person name="Azam M.S."/>
            <person name="Haque T."/>
            <person name="Lashkar M.Z.H."/>
            <person name="Akhand A.I."/>
            <person name="Morshed G."/>
            <person name="Roy S."/>
            <person name="Uddin K.S."/>
            <person name="Rabeya T."/>
            <person name="Hossain A.S."/>
            <person name="Chowdhury A."/>
            <person name="Snigdha A.R."/>
            <person name="Mortoza M.S."/>
            <person name="Matin S.A."/>
            <person name="Hoque S.M.E."/>
            <person name="Islam M.K."/>
            <person name="Roy D.K."/>
            <person name="Haider R."/>
            <person name="Moosa M.M."/>
            <person name="Elias S.M."/>
            <person name="Hasan A.M."/>
            <person name="Jahan S."/>
            <person name="Shafiuddin M."/>
            <person name="Mahmood N."/>
            <person name="Shommy N.S."/>
        </authorList>
    </citation>
    <scope>NUCLEOTIDE SEQUENCE [LARGE SCALE GENOMIC DNA]</scope>
    <source>
        <strain evidence="5">cv. O-4</strain>
    </source>
</reference>
<keyword evidence="5" id="KW-1185">Reference proteome</keyword>
<dbReference type="InterPro" id="IPR044301">
    <property type="entry name" value="PR4"/>
</dbReference>
<name>A0A1R3JN42_9ROSI</name>
<evidence type="ECO:0000256" key="2">
    <source>
        <dbReference type="SAM" id="SignalP"/>
    </source>
</evidence>
<evidence type="ECO:0000259" key="3">
    <source>
        <dbReference type="PROSITE" id="PS51174"/>
    </source>
</evidence>
<organism evidence="4 5">
    <name type="scientific">Corchorus olitorius</name>
    <dbReference type="NCBI Taxonomy" id="93759"/>
    <lineage>
        <taxon>Eukaryota</taxon>
        <taxon>Viridiplantae</taxon>
        <taxon>Streptophyta</taxon>
        <taxon>Embryophyta</taxon>
        <taxon>Tracheophyta</taxon>
        <taxon>Spermatophyta</taxon>
        <taxon>Magnoliopsida</taxon>
        <taxon>eudicotyledons</taxon>
        <taxon>Gunneridae</taxon>
        <taxon>Pentapetalae</taxon>
        <taxon>rosids</taxon>
        <taxon>malvids</taxon>
        <taxon>Malvales</taxon>
        <taxon>Malvaceae</taxon>
        <taxon>Grewioideae</taxon>
        <taxon>Apeibeae</taxon>
        <taxon>Corchorus</taxon>
    </lineage>
</organism>
<feature type="domain" description="Barwin" evidence="3">
    <location>
        <begin position="22"/>
        <end position="148"/>
    </location>
</feature>
<dbReference type="AlphaFoldDB" id="A0A1R3JN42"/>
<dbReference type="OrthoDB" id="5985073at2759"/>
<proteinExistence type="predicted"/>
<protein>
    <submittedName>
        <fullName evidence="4">Barwin</fullName>
    </submittedName>
</protein>
<sequence length="158" mass="17735">MEKIRMSMILLLGCLVASATAQSASNAKAFWAEFKAKEHHWDLNEVGVYCSQWQVFTDKPLEWRSKYNWTAFCGDVGPVGLEACGRCLNVTNLHDPNGKPVTVRILDMCTIPSLVLERDVFDAMDTPDSQGITIGHLIVSYKFVDCGDYPSIRLYPDE</sequence>
<dbReference type="SUPFAM" id="SSF50685">
    <property type="entry name" value="Barwin-like endoglucanases"/>
    <property type="match status" value="1"/>
</dbReference>
<dbReference type="PROSITE" id="PS51174">
    <property type="entry name" value="BARWIN_3"/>
    <property type="match status" value="1"/>
</dbReference>
<comment type="caution">
    <text evidence="4">The sequence shown here is derived from an EMBL/GenBank/DDBJ whole genome shotgun (WGS) entry which is preliminary data.</text>
</comment>
<dbReference type="Proteomes" id="UP000187203">
    <property type="component" value="Unassembled WGS sequence"/>
</dbReference>
<gene>
    <name evidence="4" type="ORF">COLO4_15361</name>
</gene>
<dbReference type="InterPro" id="IPR018226">
    <property type="entry name" value="Barwin_CS"/>
</dbReference>
<dbReference type="InterPro" id="IPR001153">
    <property type="entry name" value="Barwin_dom"/>
</dbReference>
<dbReference type="GO" id="GO:0050832">
    <property type="term" value="P:defense response to fungus"/>
    <property type="evidence" value="ECO:0007669"/>
    <property type="project" value="InterPro"/>
</dbReference>
<dbReference type="Pfam" id="PF00967">
    <property type="entry name" value="Barwin"/>
    <property type="match status" value="1"/>
</dbReference>
<dbReference type="STRING" id="93759.A0A1R3JN42"/>
<accession>A0A1R3JN42</accession>
<dbReference type="Gene3D" id="2.40.40.10">
    <property type="entry name" value="RlpA-like domain"/>
    <property type="match status" value="1"/>
</dbReference>
<dbReference type="GO" id="GO:0042742">
    <property type="term" value="P:defense response to bacterium"/>
    <property type="evidence" value="ECO:0007669"/>
    <property type="project" value="InterPro"/>
</dbReference>
<dbReference type="PANTHER" id="PTHR46351">
    <property type="entry name" value="WOUND-INDUCED PROTEIN WIN2"/>
    <property type="match status" value="1"/>
</dbReference>
<keyword evidence="1" id="KW-1015">Disulfide bond</keyword>
<feature type="signal peptide" evidence="2">
    <location>
        <begin position="1"/>
        <end position="21"/>
    </location>
</feature>
<feature type="chain" id="PRO_5012322638" evidence="2">
    <location>
        <begin position="22"/>
        <end position="158"/>
    </location>
</feature>
<dbReference type="PROSITE" id="PS00771">
    <property type="entry name" value="BARWIN_1"/>
    <property type="match status" value="1"/>
</dbReference>
<keyword evidence="2" id="KW-0732">Signal</keyword>